<dbReference type="RefSeq" id="WP_130543375.1">
    <property type="nucleotide sequence ID" value="NZ_CP042431.1"/>
</dbReference>
<dbReference type="Pfam" id="PF14322">
    <property type="entry name" value="SusD-like_3"/>
    <property type="match status" value="1"/>
</dbReference>
<keyword evidence="5" id="KW-0998">Cell outer membrane</keyword>
<evidence type="ECO:0000256" key="4">
    <source>
        <dbReference type="ARBA" id="ARBA00023136"/>
    </source>
</evidence>
<feature type="domain" description="SusD-like N-terminal" evidence="7">
    <location>
        <begin position="92"/>
        <end position="240"/>
    </location>
</feature>
<dbReference type="Gene3D" id="1.25.40.390">
    <property type="match status" value="1"/>
</dbReference>
<dbReference type="SUPFAM" id="SSF48452">
    <property type="entry name" value="TPR-like"/>
    <property type="match status" value="1"/>
</dbReference>
<keyword evidence="9" id="KW-1185">Reference proteome</keyword>
<evidence type="ECO:0000256" key="5">
    <source>
        <dbReference type="ARBA" id="ARBA00023237"/>
    </source>
</evidence>
<reference evidence="8 9" key="1">
    <citation type="submission" date="2019-02" db="EMBL/GenBank/DDBJ databases">
        <title>Genomic Encyclopedia of Type Strains, Phase IV (KMG-IV): sequencing the most valuable type-strain genomes for metagenomic binning, comparative biology and taxonomic classification.</title>
        <authorList>
            <person name="Goeker M."/>
        </authorList>
    </citation>
    <scope>NUCLEOTIDE SEQUENCE [LARGE SCALE GENOMIC DNA]</scope>
    <source>
        <strain evidence="8 9">DSM 18116</strain>
    </source>
</reference>
<dbReference type="PROSITE" id="PS51257">
    <property type="entry name" value="PROKAR_LIPOPROTEIN"/>
    <property type="match status" value="1"/>
</dbReference>
<evidence type="ECO:0000256" key="3">
    <source>
        <dbReference type="ARBA" id="ARBA00022729"/>
    </source>
</evidence>
<feature type="domain" description="RagB/SusD" evidence="6">
    <location>
        <begin position="327"/>
        <end position="492"/>
    </location>
</feature>
<sequence length="494" mass="55183">MRKQSNLILRSSIYMLLAVSAISCNKLVEVDEPIDSITAKKMYKNETQAETALAGVYYELINGYGTRPDPFLNSFAAGLSVYTSGLSSDEFNVSSANKPAYALAISKVTLTNYDFVTRIWNSAYHTIYNANAVIEGIADAKNSSMRDSVKVQYTAEAKFLRAFCYFNLVNYFGELPIALTTDFNQTKSIARSSVQTVYAQILSDLQDAERDLPAHYEAGKMERIRANSWVAKAMLAKVHLYMGNYPQAAAKASELIAQPGTFQMVPLSDVFLAPSKEAIFQLKQTNQGTDFRNATPQGFFFIPNDRYKDGAQLWLTDQLISAFEAGDQRWEIWTDSTMQSNTGTTLKVWYPTKYKTGRYNAVLNAPSPEYTMVLRLAEMYLIRAEARANGADGGHTKAIEDLNAVRLRTGLDGLSMGLDIEAVKEAVAHERQIELFAEGGNRWFDLKRTGKASALLSSMPAKQPWEGDYQLLYPIPVPEIEANRNILQNNGYIR</sequence>
<dbReference type="InterPro" id="IPR012944">
    <property type="entry name" value="SusD_RagB_dom"/>
</dbReference>
<protein>
    <submittedName>
        <fullName evidence="8">SusD-like starch-binding protein associating with outer membrane</fullName>
    </submittedName>
</protein>
<organism evidence="8 9">
    <name type="scientific">Pseudobacter ginsenosidimutans</name>
    <dbReference type="NCBI Taxonomy" id="661488"/>
    <lineage>
        <taxon>Bacteria</taxon>
        <taxon>Pseudomonadati</taxon>
        <taxon>Bacteroidota</taxon>
        <taxon>Chitinophagia</taxon>
        <taxon>Chitinophagales</taxon>
        <taxon>Chitinophagaceae</taxon>
        <taxon>Pseudobacter</taxon>
    </lineage>
</organism>
<comment type="similarity">
    <text evidence="2">Belongs to the SusD family.</text>
</comment>
<evidence type="ECO:0000259" key="7">
    <source>
        <dbReference type="Pfam" id="PF14322"/>
    </source>
</evidence>
<evidence type="ECO:0000256" key="1">
    <source>
        <dbReference type="ARBA" id="ARBA00004442"/>
    </source>
</evidence>
<name>A0A4Q7MKY2_9BACT</name>
<dbReference type="Proteomes" id="UP000293874">
    <property type="component" value="Unassembled WGS sequence"/>
</dbReference>
<dbReference type="InterPro" id="IPR033985">
    <property type="entry name" value="SusD-like_N"/>
</dbReference>
<dbReference type="GO" id="GO:0009279">
    <property type="term" value="C:cell outer membrane"/>
    <property type="evidence" value="ECO:0007669"/>
    <property type="project" value="UniProtKB-SubCell"/>
</dbReference>
<dbReference type="AlphaFoldDB" id="A0A4Q7MKY2"/>
<dbReference type="InterPro" id="IPR011990">
    <property type="entry name" value="TPR-like_helical_dom_sf"/>
</dbReference>
<keyword evidence="4" id="KW-0472">Membrane</keyword>
<gene>
    <name evidence="8" type="ORF">EV199_4829</name>
</gene>
<comment type="caution">
    <text evidence="8">The sequence shown here is derived from an EMBL/GenBank/DDBJ whole genome shotgun (WGS) entry which is preliminary data.</text>
</comment>
<keyword evidence="3" id="KW-0732">Signal</keyword>
<accession>A0A4Q7MKY2</accession>
<comment type="subcellular location">
    <subcellularLocation>
        <location evidence="1">Cell outer membrane</location>
    </subcellularLocation>
</comment>
<dbReference type="Pfam" id="PF07980">
    <property type="entry name" value="SusD_RagB"/>
    <property type="match status" value="1"/>
</dbReference>
<evidence type="ECO:0000256" key="2">
    <source>
        <dbReference type="ARBA" id="ARBA00006275"/>
    </source>
</evidence>
<evidence type="ECO:0000259" key="6">
    <source>
        <dbReference type="Pfam" id="PF07980"/>
    </source>
</evidence>
<dbReference type="CDD" id="cd08977">
    <property type="entry name" value="SusD"/>
    <property type="match status" value="1"/>
</dbReference>
<dbReference type="OrthoDB" id="621570at2"/>
<dbReference type="EMBL" id="SGXA01000003">
    <property type="protein sequence ID" value="RZS69005.1"/>
    <property type="molecule type" value="Genomic_DNA"/>
</dbReference>
<evidence type="ECO:0000313" key="9">
    <source>
        <dbReference type="Proteomes" id="UP000293874"/>
    </source>
</evidence>
<proteinExistence type="inferred from homology"/>
<evidence type="ECO:0000313" key="8">
    <source>
        <dbReference type="EMBL" id="RZS69005.1"/>
    </source>
</evidence>